<keyword evidence="7 12" id="KW-0863">Zinc-finger</keyword>
<dbReference type="PIRSF" id="PIRSF002811">
    <property type="entry name" value="DnaG"/>
    <property type="match status" value="1"/>
</dbReference>
<dbReference type="EC" id="2.7.7.101" evidence="12"/>
<dbReference type="InterPro" id="IPR034151">
    <property type="entry name" value="TOPRIM_DnaG_bac"/>
</dbReference>
<sequence length="610" mass="70323">MGRIPEEVIDRVREYHDIVDVVSQTVQLKKSGRNFFGLCPFHSEKTPSFSVSPDKQIYYCFGCGSGGNVFKFVMELEQLSFVEAVHYLAEQAGIEIPRADGQEYDEEEEQRQQLRQIMELAAQLYHHLLTQTDHGREALSYLRRRGIESRTITTFQLGYAPDSYQFLLPFMKRRGFKETLLRDAGLVATREHPNGRVSYFDRFRHRVMFPIHDSQGRVIAFGGRSLKEGGPKYLNSPETALFHKGKFLFNLHRSRKEMRKNSQAVLFEGYMDLIAAWQAGVEGGVASLGTSLTESQARVIRRNAETAIICYDSDSAGIAAAERGLEVLKQQDCIVKVARMPDGMDPDDYIRKRGGNAFHTEVLAQAQPYTAFKLDSLRREYDLKDEEQRIRYLTQAVTIISELPLAIERDHYLRRLAEEFNISLEVLKQEQRNVASKKKKEANRDKGRGKWNNGYQIGKHMVGQKRRIPAHEEAEKRLLIAMMNDQHVAKKVQETIGPDFNVELHATIAAYLYAYYAEGNPAEPARFIHYVKDHHLIQEISSLIMQDRPEQILEEEIADYMKLIRYYPLNREMENVQKQVEQTERSGDALKAAQMGMEYIQRLREAKKGK</sequence>
<dbReference type="SUPFAM" id="SSF56731">
    <property type="entry name" value="DNA primase core"/>
    <property type="match status" value="1"/>
</dbReference>
<evidence type="ECO:0000256" key="9">
    <source>
        <dbReference type="ARBA" id="ARBA00022842"/>
    </source>
</evidence>
<dbReference type="Pfam" id="PF13155">
    <property type="entry name" value="Toprim_2"/>
    <property type="match status" value="1"/>
</dbReference>
<evidence type="ECO:0000256" key="8">
    <source>
        <dbReference type="ARBA" id="ARBA00022833"/>
    </source>
</evidence>
<feature type="domain" description="Toprim" evidence="15">
    <location>
        <begin position="262"/>
        <end position="343"/>
    </location>
</feature>
<dbReference type="GO" id="GO:1990077">
    <property type="term" value="C:primosome complex"/>
    <property type="evidence" value="ECO:0007669"/>
    <property type="project" value="UniProtKB-KW"/>
</dbReference>
<evidence type="ECO:0000256" key="12">
    <source>
        <dbReference type="HAMAP-Rule" id="MF_00974"/>
    </source>
</evidence>
<evidence type="ECO:0000259" key="15">
    <source>
        <dbReference type="PROSITE" id="PS50880"/>
    </source>
</evidence>
<evidence type="ECO:0000256" key="1">
    <source>
        <dbReference type="ARBA" id="ARBA00022478"/>
    </source>
</evidence>
<accession>A0A7D3XNH0</accession>
<dbReference type="GO" id="GO:0008270">
    <property type="term" value="F:zinc ion binding"/>
    <property type="evidence" value="ECO:0007669"/>
    <property type="project" value="UniProtKB-UniRule"/>
</dbReference>
<dbReference type="SUPFAM" id="SSF48024">
    <property type="entry name" value="N-terminal domain of DnaB helicase"/>
    <property type="match status" value="1"/>
</dbReference>
<evidence type="ECO:0000256" key="2">
    <source>
        <dbReference type="ARBA" id="ARBA00022515"/>
    </source>
</evidence>
<dbReference type="SMART" id="SM00400">
    <property type="entry name" value="ZnF_CHCC"/>
    <property type="match status" value="1"/>
</dbReference>
<keyword evidence="1 12" id="KW-0240">DNA-directed RNA polymerase</keyword>
<keyword evidence="2 12" id="KW-0639">Primosome</keyword>
<dbReference type="HAMAP" id="MF_00974">
    <property type="entry name" value="DNA_primase_DnaG"/>
    <property type="match status" value="1"/>
</dbReference>
<dbReference type="InterPro" id="IPR036185">
    <property type="entry name" value="DNA_heli_DnaB-like_N_sf"/>
</dbReference>
<comment type="subunit">
    <text evidence="12">Monomer. Interacts with DnaB.</text>
</comment>
<dbReference type="InterPro" id="IPR050219">
    <property type="entry name" value="DnaG_primase"/>
</dbReference>
<dbReference type="Gene3D" id="3.90.980.10">
    <property type="entry name" value="DNA primase, catalytic core, N-terminal domain"/>
    <property type="match status" value="1"/>
</dbReference>
<keyword evidence="4 12" id="KW-0548">Nucleotidyltransferase</keyword>
<evidence type="ECO:0000256" key="10">
    <source>
        <dbReference type="ARBA" id="ARBA00023125"/>
    </source>
</evidence>
<keyword evidence="11 12" id="KW-0804">Transcription</keyword>
<reference evidence="16 17" key="1">
    <citation type="submission" date="2020-01" db="EMBL/GenBank/DDBJ databases">
        <authorList>
            <person name="Gulvik C.A."/>
            <person name="Batra D.G."/>
        </authorList>
    </citation>
    <scope>NUCLEOTIDE SEQUENCE [LARGE SCALE GENOMIC DNA]</scope>
    <source>
        <strain evidence="16 17">W9323</strain>
    </source>
</reference>
<dbReference type="Gene3D" id="3.40.1360.10">
    <property type="match status" value="1"/>
</dbReference>
<dbReference type="InterPro" id="IPR006295">
    <property type="entry name" value="DNA_primase_DnaG"/>
</dbReference>
<dbReference type="Pfam" id="PF10410">
    <property type="entry name" value="DnaB_bind"/>
    <property type="match status" value="1"/>
</dbReference>
<keyword evidence="5 12" id="KW-0235">DNA replication</keyword>
<dbReference type="Gene3D" id="1.10.860.10">
    <property type="entry name" value="DNAb Helicase, Chain A"/>
    <property type="match status" value="1"/>
</dbReference>
<dbReference type="InterPro" id="IPR006171">
    <property type="entry name" value="TOPRIM_dom"/>
</dbReference>
<gene>
    <name evidence="12" type="primary">dnaG</name>
    <name evidence="16" type="ORF">GXN76_10920</name>
</gene>
<comment type="catalytic activity">
    <reaction evidence="12">
        <text>ssDNA + n NTP = ssDNA/pppN(pN)n-1 hybrid + (n-1) diphosphate.</text>
        <dbReference type="EC" id="2.7.7.101"/>
    </reaction>
</comment>
<evidence type="ECO:0000256" key="5">
    <source>
        <dbReference type="ARBA" id="ARBA00022705"/>
    </source>
</evidence>
<evidence type="ECO:0000256" key="6">
    <source>
        <dbReference type="ARBA" id="ARBA00022723"/>
    </source>
</evidence>
<dbReference type="InterPro" id="IPR036977">
    <property type="entry name" value="DNA_primase_Znf_CHC2"/>
</dbReference>
<keyword evidence="9" id="KW-0460">Magnesium</keyword>
<dbReference type="InterPro" id="IPR019475">
    <property type="entry name" value="DNA_primase_DnaB-bd"/>
</dbReference>
<dbReference type="SMART" id="SM00493">
    <property type="entry name" value="TOPRIM"/>
    <property type="match status" value="1"/>
</dbReference>
<dbReference type="EMBL" id="CP048104">
    <property type="protein sequence ID" value="QKG84929.1"/>
    <property type="molecule type" value="Genomic_DNA"/>
</dbReference>
<feature type="zinc finger region" description="CHC2-type" evidence="12 14">
    <location>
        <begin position="39"/>
        <end position="63"/>
    </location>
</feature>
<dbReference type="RefSeq" id="WP_173223097.1">
    <property type="nucleotide sequence ID" value="NZ_CP048104.1"/>
</dbReference>
<keyword evidence="6 12" id="KW-0479">Metal-binding</keyword>
<dbReference type="CDD" id="cd03364">
    <property type="entry name" value="TOPRIM_DnaG_primases"/>
    <property type="match status" value="1"/>
</dbReference>
<evidence type="ECO:0000256" key="14">
    <source>
        <dbReference type="PIRSR" id="PIRSR002811-1"/>
    </source>
</evidence>
<organism evidence="16 17">
    <name type="scientific">Kroppenstedtia pulmonis</name>
    <dbReference type="NCBI Taxonomy" id="1380685"/>
    <lineage>
        <taxon>Bacteria</taxon>
        <taxon>Bacillati</taxon>
        <taxon>Bacillota</taxon>
        <taxon>Bacilli</taxon>
        <taxon>Bacillales</taxon>
        <taxon>Thermoactinomycetaceae</taxon>
        <taxon>Kroppenstedtia</taxon>
    </lineage>
</organism>
<dbReference type="InterPro" id="IPR016136">
    <property type="entry name" value="DNA_helicase_N/primase_C"/>
</dbReference>
<dbReference type="GO" id="GO:0003677">
    <property type="term" value="F:DNA binding"/>
    <property type="evidence" value="ECO:0007669"/>
    <property type="project" value="UniProtKB-KW"/>
</dbReference>
<protein>
    <recommendedName>
        <fullName evidence="12 13">DNA primase</fullName>
        <ecNumber evidence="12">2.7.7.101</ecNumber>
    </recommendedName>
</protein>
<keyword evidence="8 12" id="KW-0862">Zinc</keyword>
<dbReference type="Pfam" id="PF08275">
    <property type="entry name" value="DNAG_N"/>
    <property type="match status" value="1"/>
</dbReference>
<evidence type="ECO:0000313" key="17">
    <source>
        <dbReference type="Proteomes" id="UP000503088"/>
    </source>
</evidence>
<dbReference type="SUPFAM" id="SSF57783">
    <property type="entry name" value="Zinc beta-ribbon"/>
    <property type="match status" value="1"/>
</dbReference>
<dbReference type="NCBIfam" id="TIGR01391">
    <property type="entry name" value="dnaG"/>
    <property type="match status" value="1"/>
</dbReference>
<dbReference type="KEGG" id="kpul:GXN76_10920"/>
<keyword evidence="3 12" id="KW-0808">Transferase</keyword>
<dbReference type="FunFam" id="3.90.580.10:FF:000001">
    <property type="entry name" value="DNA primase"/>
    <property type="match status" value="1"/>
</dbReference>
<proteinExistence type="inferred from homology"/>
<evidence type="ECO:0000256" key="11">
    <source>
        <dbReference type="ARBA" id="ARBA00023163"/>
    </source>
</evidence>
<keyword evidence="10 12" id="KW-0238">DNA-binding</keyword>
<dbReference type="InterPro" id="IPR013264">
    <property type="entry name" value="DNAG_N"/>
</dbReference>
<dbReference type="PANTHER" id="PTHR30313:SF2">
    <property type="entry name" value="DNA PRIMASE"/>
    <property type="match status" value="1"/>
</dbReference>
<dbReference type="GO" id="GO:0003899">
    <property type="term" value="F:DNA-directed RNA polymerase activity"/>
    <property type="evidence" value="ECO:0007669"/>
    <property type="project" value="UniProtKB-UniRule"/>
</dbReference>
<dbReference type="Pfam" id="PF01807">
    <property type="entry name" value="Zn_ribbon_DnaG"/>
    <property type="match status" value="1"/>
</dbReference>
<dbReference type="InterPro" id="IPR002694">
    <property type="entry name" value="Znf_CHC2"/>
</dbReference>
<dbReference type="Gene3D" id="3.90.580.10">
    <property type="entry name" value="Zinc finger, CHC2-type domain"/>
    <property type="match status" value="1"/>
</dbReference>
<dbReference type="GO" id="GO:0006269">
    <property type="term" value="P:DNA replication, synthesis of primer"/>
    <property type="evidence" value="ECO:0007669"/>
    <property type="project" value="UniProtKB-UniRule"/>
</dbReference>
<comment type="domain">
    <text evidence="12">Contains an N-terminal zinc-binding domain, a central core domain that contains the primase activity, and a C-terminal DnaB-binding domain.</text>
</comment>
<dbReference type="Proteomes" id="UP000503088">
    <property type="component" value="Chromosome"/>
</dbReference>
<dbReference type="AlphaFoldDB" id="A0A7D3XNH0"/>
<comment type="cofactor">
    <cofactor evidence="12 13 14">
        <name>Zn(2+)</name>
        <dbReference type="ChEBI" id="CHEBI:29105"/>
    </cofactor>
    <text evidence="12 13 14">Binds 1 zinc ion per monomer.</text>
</comment>
<evidence type="ECO:0000256" key="4">
    <source>
        <dbReference type="ARBA" id="ARBA00022695"/>
    </source>
</evidence>
<comment type="similarity">
    <text evidence="12 13">Belongs to the DnaG primase family.</text>
</comment>
<dbReference type="GO" id="GO:0003678">
    <property type="term" value="F:DNA helicase activity"/>
    <property type="evidence" value="ECO:0007669"/>
    <property type="project" value="InterPro"/>
</dbReference>
<evidence type="ECO:0000256" key="13">
    <source>
        <dbReference type="PIRNR" id="PIRNR002811"/>
    </source>
</evidence>
<name>A0A7D3XNH0_9BACL</name>
<evidence type="ECO:0000313" key="16">
    <source>
        <dbReference type="EMBL" id="QKG84929.1"/>
    </source>
</evidence>
<dbReference type="PROSITE" id="PS50880">
    <property type="entry name" value="TOPRIM"/>
    <property type="match status" value="1"/>
</dbReference>
<evidence type="ECO:0000256" key="3">
    <source>
        <dbReference type="ARBA" id="ARBA00022679"/>
    </source>
</evidence>
<dbReference type="InterPro" id="IPR037068">
    <property type="entry name" value="DNA_primase_core_N_sf"/>
</dbReference>
<evidence type="ECO:0000256" key="7">
    <source>
        <dbReference type="ARBA" id="ARBA00022771"/>
    </source>
</evidence>
<dbReference type="GO" id="GO:0000428">
    <property type="term" value="C:DNA-directed RNA polymerase complex"/>
    <property type="evidence" value="ECO:0007669"/>
    <property type="project" value="UniProtKB-KW"/>
</dbReference>
<dbReference type="GO" id="GO:0005737">
    <property type="term" value="C:cytoplasm"/>
    <property type="evidence" value="ECO:0007669"/>
    <property type="project" value="TreeGrafter"/>
</dbReference>
<dbReference type="GO" id="GO:0005524">
    <property type="term" value="F:ATP binding"/>
    <property type="evidence" value="ECO:0007669"/>
    <property type="project" value="InterPro"/>
</dbReference>
<dbReference type="FunFam" id="3.90.980.10:FF:000001">
    <property type="entry name" value="DNA primase"/>
    <property type="match status" value="1"/>
</dbReference>
<keyword evidence="17" id="KW-1185">Reference proteome</keyword>
<dbReference type="InterPro" id="IPR030846">
    <property type="entry name" value="DnaG_bac"/>
</dbReference>
<comment type="function">
    <text evidence="12 13">RNA polymerase that catalyzes the synthesis of short RNA molecules used as primers for DNA polymerase during DNA replication.</text>
</comment>
<dbReference type="PANTHER" id="PTHR30313">
    <property type="entry name" value="DNA PRIMASE"/>
    <property type="match status" value="1"/>
</dbReference>